<dbReference type="InterPro" id="IPR009003">
    <property type="entry name" value="Peptidase_S1_PA"/>
</dbReference>
<organism evidence="1 2">
    <name type="scientific">Sphingomonas panacis</name>
    <dbReference type="NCBI Taxonomy" id="1560345"/>
    <lineage>
        <taxon>Bacteria</taxon>
        <taxon>Pseudomonadati</taxon>
        <taxon>Pseudomonadota</taxon>
        <taxon>Alphaproteobacteria</taxon>
        <taxon>Sphingomonadales</taxon>
        <taxon>Sphingomonadaceae</taxon>
        <taxon>Sphingomonas</taxon>
    </lineage>
</organism>
<gene>
    <name evidence="1" type="ORF">AWL63_23610</name>
</gene>
<protein>
    <recommendedName>
        <fullName evidence="3">Peptidase S1</fullName>
    </recommendedName>
</protein>
<keyword evidence="1" id="KW-0614">Plasmid</keyword>
<evidence type="ECO:0000313" key="2">
    <source>
        <dbReference type="Proteomes" id="UP000094256"/>
    </source>
</evidence>
<name>A0A1B3ZIA5_9SPHN</name>
<geneLocation type="plasmid" evidence="2"/>
<proteinExistence type="predicted"/>
<evidence type="ECO:0000313" key="1">
    <source>
        <dbReference type="EMBL" id="AOH87158.1"/>
    </source>
</evidence>
<dbReference type="SUPFAM" id="SSF50494">
    <property type="entry name" value="Trypsin-like serine proteases"/>
    <property type="match status" value="1"/>
</dbReference>
<evidence type="ECO:0008006" key="3">
    <source>
        <dbReference type="Google" id="ProtNLM"/>
    </source>
</evidence>
<dbReference type="AlphaFoldDB" id="A0A1B3ZIA5"/>
<reference evidence="1 2" key="1">
    <citation type="submission" date="2016-01" db="EMBL/GenBank/DDBJ databases">
        <title>Complete genome and mega plasmid sequence of Sphingomonas panacis DCY99 elicits systemic resistance in rice to Xanthomonas oryzae.</title>
        <authorList>
            <person name="Kim Y.J."/>
            <person name="Yang D.C."/>
            <person name="Sing P."/>
        </authorList>
    </citation>
    <scope>NUCLEOTIDE SEQUENCE [LARGE SCALE GENOMIC DNA]</scope>
    <source>
        <strain evidence="1 2">DCY99</strain>
        <plasmid evidence="2">Plasmid</plasmid>
    </source>
</reference>
<dbReference type="Proteomes" id="UP000094256">
    <property type="component" value="Plasmid unnamed"/>
</dbReference>
<sequence length="266" mass="28866">MTAPGIDSCSLVPLFVEPHFGDTRLGVATAFLWLRPDATLALITNWHVAAGRNHETGECLNKMGGVPDHLRVHVPLLDRALPPLIVRVDTLDEEGERRWAEHPEDGAAIDVVALPIALPPPGEVATMPMNVLGSVPLKQRIGMPVFILGFPFGRLGIGMPVWKQATFASEPFLSPDMDHRYLIVDSASRPGMSGSPVIQRVHGQVELEGGQYGQISEGDGALRFVGVYSGRFHTSDASDAQLGRVWPARLVTEIIDHMATAAPQRR</sequence>
<dbReference type="KEGG" id="span:AWL63_23610"/>
<dbReference type="RefSeq" id="WP_069207728.1">
    <property type="nucleotide sequence ID" value="NZ_CP014169.1"/>
</dbReference>
<dbReference type="Pfam" id="PF13365">
    <property type="entry name" value="Trypsin_2"/>
    <property type="match status" value="1"/>
</dbReference>
<dbReference type="OrthoDB" id="7191282at2"/>
<dbReference type="EMBL" id="CP014169">
    <property type="protein sequence ID" value="AOH87158.1"/>
    <property type="molecule type" value="Genomic_DNA"/>
</dbReference>
<keyword evidence="2" id="KW-1185">Reference proteome</keyword>
<accession>A0A1B3ZIA5</accession>